<dbReference type="Gene3D" id="3.10.180.10">
    <property type="entry name" value="2,3-Dihydroxybiphenyl 1,2-Dioxygenase, domain 1"/>
    <property type="match status" value="1"/>
</dbReference>
<dbReference type="PANTHER" id="PTHR33990:SF1">
    <property type="entry name" value="PROTEIN YJDN"/>
    <property type="match status" value="1"/>
</dbReference>
<dbReference type="PANTHER" id="PTHR33990">
    <property type="entry name" value="PROTEIN YJDN-RELATED"/>
    <property type="match status" value="1"/>
</dbReference>
<protein>
    <submittedName>
        <fullName evidence="2">VOC family protein</fullName>
    </submittedName>
</protein>
<keyword evidence="3" id="KW-1185">Reference proteome</keyword>
<evidence type="ECO:0000313" key="3">
    <source>
        <dbReference type="Proteomes" id="UP001500540"/>
    </source>
</evidence>
<organism evidence="2 3">
    <name type="scientific">Microbacterium kribbense</name>
    <dbReference type="NCBI Taxonomy" id="433645"/>
    <lineage>
        <taxon>Bacteria</taxon>
        <taxon>Bacillati</taxon>
        <taxon>Actinomycetota</taxon>
        <taxon>Actinomycetes</taxon>
        <taxon>Micrococcales</taxon>
        <taxon>Microbacteriaceae</taxon>
        <taxon>Microbacterium</taxon>
    </lineage>
</organism>
<dbReference type="SUPFAM" id="SSF54593">
    <property type="entry name" value="Glyoxalase/Bleomycin resistance protein/Dihydroxybiphenyl dioxygenase"/>
    <property type="match status" value="1"/>
</dbReference>
<comment type="caution">
    <text evidence="2">The sequence shown here is derived from an EMBL/GenBank/DDBJ whole genome shotgun (WGS) entry which is preliminary data.</text>
</comment>
<feature type="domain" description="Glyoxalase/fosfomycin resistance/dioxygenase" evidence="1">
    <location>
        <begin position="4"/>
        <end position="130"/>
    </location>
</feature>
<reference evidence="3" key="1">
    <citation type="journal article" date="2019" name="Int. J. Syst. Evol. Microbiol.">
        <title>The Global Catalogue of Microorganisms (GCM) 10K type strain sequencing project: providing services to taxonomists for standard genome sequencing and annotation.</title>
        <authorList>
            <consortium name="The Broad Institute Genomics Platform"/>
            <consortium name="The Broad Institute Genome Sequencing Center for Infectious Disease"/>
            <person name="Wu L."/>
            <person name="Ma J."/>
        </authorList>
    </citation>
    <scope>NUCLEOTIDE SEQUENCE [LARGE SCALE GENOMIC DNA]</scope>
    <source>
        <strain evidence="3">JCM 16950</strain>
    </source>
</reference>
<accession>A0ABP7GNA7</accession>
<dbReference type="InterPro" id="IPR029068">
    <property type="entry name" value="Glyas_Bleomycin-R_OHBP_Dase"/>
</dbReference>
<name>A0ABP7GNA7_9MICO</name>
<dbReference type="CDD" id="cd06588">
    <property type="entry name" value="PhnB_like"/>
    <property type="match status" value="1"/>
</dbReference>
<dbReference type="RefSeq" id="WP_344782568.1">
    <property type="nucleotide sequence ID" value="NZ_BAABAF010000006.1"/>
</dbReference>
<dbReference type="InterPro" id="IPR028973">
    <property type="entry name" value="PhnB-like"/>
</dbReference>
<dbReference type="Pfam" id="PF00903">
    <property type="entry name" value="Glyoxalase"/>
    <property type="match status" value="1"/>
</dbReference>
<proteinExistence type="predicted"/>
<sequence>MRKLNAYLSFQNNAREAMSFYQSVLGGDLSLSTFSDFPSMPHDPGDDDLIMHANLVTDDGLALMGSDTPHGMPVQEPSGFSLSLSGDDETALMACWDALSDGGTVTMPLDTPPWGGKFGMLTDRFGVGWMVSIDAA</sequence>
<evidence type="ECO:0000313" key="2">
    <source>
        <dbReference type="EMBL" id="GAA3765415.1"/>
    </source>
</evidence>
<dbReference type="InterPro" id="IPR004360">
    <property type="entry name" value="Glyas_Fos-R_dOase_dom"/>
</dbReference>
<evidence type="ECO:0000259" key="1">
    <source>
        <dbReference type="Pfam" id="PF00903"/>
    </source>
</evidence>
<dbReference type="EMBL" id="BAABAF010000006">
    <property type="protein sequence ID" value="GAA3765415.1"/>
    <property type="molecule type" value="Genomic_DNA"/>
</dbReference>
<dbReference type="Proteomes" id="UP001500540">
    <property type="component" value="Unassembled WGS sequence"/>
</dbReference>
<gene>
    <name evidence="2" type="ORF">GCM10022240_17060</name>
</gene>